<protein>
    <submittedName>
        <fullName evidence="2">Uncharacterized protein</fullName>
    </submittedName>
</protein>
<keyword evidence="1" id="KW-0812">Transmembrane</keyword>
<dbReference type="Proteomes" id="UP000838672">
    <property type="component" value="Unassembled WGS sequence"/>
</dbReference>
<sequence length="155" mass="18079">MMKTSAEFSPQYHWREKVRHLLIAVALLAIGFYFKSYYLLPYIERLPCELGEHPERLVQLWWTMLVWLPLAIALILFLLMGGVGWRSLKEGQFPPKGMKTYRPMRYRYGRAAQWFAVFYWMVPMLPLICAIVGMVLVQYLPTVVSPETVACGTKS</sequence>
<evidence type="ECO:0000313" key="2">
    <source>
        <dbReference type="EMBL" id="CAH0533743.1"/>
    </source>
</evidence>
<feature type="transmembrane region" description="Helical" evidence="1">
    <location>
        <begin position="114"/>
        <end position="137"/>
    </location>
</feature>
<gene>
    <name evidence="2" type="ORF">VST7929_01618</name>
</gene>
<keyword evidence="3" id="KW-1185">Reference proteome</keyword>
<organism evidence="2 3">
    <name type="scientific">Vibrio stylophorae</name>
    <dbReference type="NCBI Taxonomy" id="659351"/>
    <lineage>
        <taxon>Bacteria</taxon>
        <taxon>Pseudomonadati</taxon>
        <taxon>Pseudomonadota</taxon>
        <taxon>Gammaproteobacteria</taxon>
        <taxon>Vibrionales</taxon>
        <taxon>Vibrionaceae</taxon>
        <taxon>Vibrio</taxon>
    </lineage>
</organism>
<name>A0ABN8DV74_9VIBR</name>
<accession>A0ABN8DV74</accession>
<feature type="transmembrane region" description="Helical" evidence="1">
    <location>
        <begin position="60"/>
        <end position="79"/>
    </location>
</feature>
<keyword evidence="1" id="KW-1133">Transmembrane helix</keyword>
<evidence type="ECO:0000256" key="1">
    <source>
        <dbReference type="SAM" id="Phobius"/>
    </source>
</evidence>
<proteinExistence type="predicted"/>
<dbReference type="EMBL" id="CAKLDI010000001">
    <property type="protein sequence ID" value="CAH0533743.1"/>
    <property type="molecule type" value="Genomic_DNA"/>
</dbReference>
<feature type="transmembrane region" description="Helical" evidence="1">
    <location>
        <begin position="21"/>
        <end position="40"/>
    </location>
</feature>
<reference evidence="2" key="1">
    <citation type="submission" date="2021-11" db="EMBL/GenBank/DDBJ databases">
        <authorList>
            <person name="Rodrigo-Torres L."/>
            <person name="Arahal R. D."/>
            <person name="Lucena T."/>
        </authorList>
    </citation>
    <scope>NUCLEOTIDE SEQUENCE</scope>
    <source>
        <strain evidence="2">CECT 7929</strain>
    </source>
</reference>
<evidence type="ECO:0000313" key="3">
    <source>
        <dbReference type="Proteomes" id="UP000838672"/>
    </source>
</evidence>
<comment type="caution">
    <text evidence="2">The sequence shown here is derived from an EMBL/GenBank/DDBJ whole genome shotgun (WGS) entry which is preliminary data.</text>
</comment>
<keyword evidence="1" id="KW-0472">Membrane</keyword>
<dbReference type="RefSeq" id="WP_237466164.1">
    <property type="nucleotide sequence ID" value="NZ_CAKLDI010000001.1"/>
</dbReference>